<dbReference type="NCBIfam" id="TIGR00728">
    <property type="entry name" value="OPT_sfam"/>
    <property type="match status" value="1"/>
</dbReference>
<evidence type="ECO:0000256" key="2">
    <source>
        <dbReference type="ARBA" id="ARBA00005484"/>
    </source>
</evidence>
<keyword evidence="11" id="KW-1185">Reference proteome</keyword>
<evidence type="ECO:0000256" key="4">
    <source>
        <dbReference type="ARBA" id="ARBA00022692"/>
    </source>
</evidence>
<dbReference type="OrthoDB" id="9986677at2759"/>
<evidence type="ECO:0000256" key="7">
    <source>
        <dbReference type="ARBA" id="ARBA00022989"/>
    </source>
</evidence>
<sequence>MVGTIVASLVYFGTAWWFLTTIDHICDPSLLPEGSPWTCPGDDVFYNASIIWGVIGPQRMFTSDGIYPGMNWFFLIGLLAPVPVWLFSRKFPNHKWIPLINMPIILYGASSLLPAASVNYISWGVVGLFFNFYVYRKYKGWWARHTYILSAALDAGVAFMGIMLFFALQSYDIMGPSWWGLENGDHCDLARCPTAPGVVTEGCPTF</sequence>
<dbReference type="Proteomes" id="UP000634136">
    <property type="component" value="Unassembled WGS sequence"/>
</dbReference>
<dbReference type="EMBL" id="JAAIUW010000005">
    <property type="protein sequence ID" value="KAF7831259.1"/>
    <property type="molecule type" value="Genomic_DNA"/>
</dbReference>
<organism evidence="10 11">
    <name type="scientific">Senna tora</name>
    <dbReference type="NCBI Taxonomy" id="362788"/>
    <lineage>
        <taxon>Eukaryota</taxon>
        <taxon>Viridiplantae</taxon>
        <taxon>Streptophyta</taxon>
        <taxon>Embryophyta</taxon>
        <taxon>Tracheophyta</taxon>
        <taxon>Spermatophyta</taxon>
        <taxon>Magnoliopsida</taxon>
        <taxon>eudicotyledons</taxon>
        <taxon>Gunneridae</taxon>
        <taxon>Pentapetalae</taxon>
        <taxon>rosids</taxon>
        <taxon>fabids</taxon>
        <taxon>Fabales</taxon>
        <taxon>Fabaceae</taxon>
        <taxon>Caesalpinioideae</taxon>
        <taxon>Cassia clade</taxon>
        <taxon>Senna</taxon>
    </lineage>
</organism>
<dbReference type="GO" id="GO:0015031">
    <property type="term" value="P:protein transport"/>
    <property type="evidence" value="ECO:0007669"/>
    <property type="project" value="UniProtKB-KW"/>
</dbReference>
<keyword evidence="7 9" id="KW-1133">Transmembrane helix</keyword>
<evidence type="ECO:0000313" key="11">
    <source>
        <dbReference type="Proteomes" id="UP000634136"/>
    </source>
</evidence>
<keyword evidence="6" id="KW-0653">Protein transport</keyword>
<evidence type="ECO:0000313" key="10">
    <source>
        <dbReference type="EMBL" id="KAF7831259.1"/>
    </source>
</evidence>
<keyword evidence="3" id="KW-0813">Transport</keyword>
<dbReference type="GO" id="GO:0016020">
    <property type="term" value="C:membrane"/>
    <property type="evidence" value="ECO:0007669"/>
    <property type="project" value="UniProtKB-SubCell"/>
</dbReference>
<dbReference type="InterPro" id="IPR004648">
    <property type="entry name" value="Oligpept_transpt"/>
</dbReference>
<evidence type="ECO:0000256" key="3">
    <source>
        <dbReference type="ARBA" id="ARBA00022448"/>
    </source>
</evidence>
<evidence type="ECO:0000256" key="8">
    <source>
        <dbReference type="ARBA" id="ARBA00023136"/>
    </source>
</evidence>
<comment type="caution">
    <text evidence="10">The sequence shown here is derived from an EMBL/GenBank/DDBJ whole genome shotgun (WGS) entry which is preliminary data.</text>
</comment>
<gene>
    <name evidence="10" type="ORF">G2W53_013592</name>
</gene>
<dbReference type="Pfam" id="PF03169">
    <property type="entry name" value="OPT"/>
    <property type="match status" value="1"/>
</dbReference>
<proteinExistence type="inferred from homology"/>
<dbReference type="PANTHER" id="PTHR22601">
    <property type="entry name" value="ISP4 LIKE PROTEIN"/>
    <property type="match status" value="1"/>
</dbReference>
<keyword evidence="8 9" id="KW-0472">Membrane</keyword>
<evidence type="ECO:0000256" key="6">
    <source>
        <dbReference type="ARBA" id="ARBA00022927"/>
    </source>
</evidence>
<name>A0A834WSS9_9FABA</name>
<feature type="transmembrane region" description="Helical" evidence="9">
    <location>
        <begin position="147"/>
        <end position="168"/>
    </location>
</feature>
<keyword evidence="4 9" id="KW-0812">Transmembrane</keyword>
<accession>A0A834WSS9</accession>
<feature type="transmembrane region" description="Helical" evidence="9">
    <location>
        <begin position="69"/>
        <end position="87"/>
    </location>
</feature>
<reference evidence="10" key="1">
    <citation type="submission" date="2020-09" db="EMBL/GenBank/DDBJ databases">
        <title>Genome-Enabled Discovery of Anthraquinone Biosynthesis in Senna tora.</title>
        <authorList>
            <person name="Kang S.-H."/>
            <person name="Pandey R.P."/>
            <person name="Lee C.-M."/>
            <person name="Sim J.-S."/>
            <person name="Jeong J.-T."/>
            <person name="Choi B.-S."/>
            <person name="Jung M."/>
            <person name="Ginzburg D."/>
            <person name="Zhao K."/>
            <person name="Won S.Y."/>
            <person name="Oh T.-J."/>
            <person name="Yu Y."/>
            <person name="Kim N.-H."/>
            <person name="Lee O.R."/>
            <person name="Lee T.-H."/>
            <person name="Bashyal P."/>
            <person name="Kim T.-S."/>
            <person name="Lee W.-H."/>
            <person name="Kawkins C."/>
            <person name="Kim C.-K."/>
            <person name="Kim J.S."/>
            <person name="Ahn B.O."/>
            <person name="Rhee S.Y."/>
            <person name="Sohng J.K."/>
        </authorList>
    </citation>
    <scope>NUCLEOTIDE SEQUENCE</scope>
    <source>
        <tissue evidence="10">Leaf</tissue>
    </source>
</reference>
<dbReference type="GO" id="GO:0035673">
    <property type="term" value="F:oligopeptide transmembrane transporter activity"/>
    <property type="evidence" value="ECO:0007669"/>
    <property type="project" value="InterPro"/>
</dbReference>
<comment type="subcellular location">
    <subcellularLocation>
        <location evidence="1">Membrane</location>
        <topology evidence="1">Multi-pass membrane protein</topology>
    </subcellularLocation>
</comment>
<dbReference type="InterPro" id="IPR004813">
    <property type="entry name" value="OPT"/>
</dbReference>
<dbReference type="AlphaFoldDB" id="A0A834WSS9"/>
<keyword evidence="5" id="KW-0571">Peptide transport</keyword>
<evidence type="ECO:0000256" key="9">
    <source>
        <dbReference type="SAM" id="Phobius"/>
    </source>
</evidence>
<comment type="similarity">
    <text evidence="2">Belongs to the oligopeptide OPT transporter (TC 2.A.67.1) family.</text>
</comment>
<protein>
    <submittedName>
        <fullName evidence="10">Oligopeptide transporter OPT family</fullName>
    </submittedName>
</protein>
<evidence type="ECO:0000256" key="1">
    <source>
        <dbReference type="ARBA" id="ARBA00004141"/>
    </source>
</evidence>
<feature type="transmembrane region" description="Helical" evidence="9">
    <location>
        <begin position="120"/>
        <end position="135"/>
    </location>
</feature>
<evidence type="ECO:0000256" key="5">
    <source>
        <dbReference type="ARBA" id="ARBA00022856"/>
    </source>
</evidence>